<organism evidence="1 2">
    <name type="scientific">Sclerotinia sclerotiorum (strain ATCC 18683 / 1980 / Ss-1)</name>
    <name type="common">White mold</name>
    <name type="synonym">Whetzelinia sclerotiorum</name>
    <dbReference type="NCBI Taxonomy" id="665079"/>
    <lineage>
        <taxon>Eukaryota</taxon>
        <taxon>Fungi</taxon>
        <taxon>Dikarya</taxon>
        <taxon>Ascomycota</taxon>
        <taxon>Pezizomycotina</taxon>
        <taxon>Leotiomycetes</taxon>
        <taxon>Helotiales</taxon>
        <taxon>Sclerotiniaceae</taxon>
        <taxon>Sclerotinia</taxon>
    </lineage>
</organism>
<sequence length="34" mass="4052">MSLYEKPQVVFEFVEVKIGSKLYYAIYIHRSIAE</sequence>
<accession>A7EQH2</accession>
<evidence type="ECO:0000313" key="2">
    <source>
        <dbReference type="Proteomes" id="UP000001312"/>
    </source>
</evidence>
<dbReference type="EMBL" id="CH476630">
    <property type="protein sequence ID" value="EDN91714.1"/>
    <property type="molecule type" value="Genomic_DNA"/>
</dbReference>
<gene>
    <name evidence="1" type="ORF">SS1G_07574</name>
</gene>
<dbReference type="AlphaFoldDB" id="A7EQH2"/>
<reference evidence="2" key="1">
    <citation type="journal article" date="2011" name="PLoS Genet.">
        <title>Genomic analysis of the necrotrophic fungal pathogens Sclerotinia sclerotiorum and Botrytis cinerea.</title>
        <authorList>
            <person name="Amselem J."/>
            <person name="Cuomo C.A."/>
            <person name="van Kan J.A."/>
            <person name="Viaud M."/>
            <person name="Benito E.P."/>
            <person name="Couloux A."/>
            <person name="Coutinho P.M."/>
            <person name="de Vries R.P."/>
            <person name="Dyer P.S."/>
            <person name="Fillinger S."/>
            <person name="Fournier E."/>
            <person name="Gout L."/>
            <person name="Hahn M."/>
            <person name="Kohn L."/>
            <person name="Lapalu N."/>
            <person name="Plummer K.M."/>
            <person name="Pradier J.M."/>
            <person name="Quevillon E."/>
            <person name="Sharon A."/>
            <person name="Simon A."/>
            <person name="ten Have A."/>
            <person name="Tudzynski B."/>
            <person name="Tudzynski P."/>
            <person name="Wincker P."/>
            <person name="Andrew M."/>
            <person name="Anthouard V."/>
            <person name="Beever R.E."/>
            <person name="Beffa R."/>
            <person name="Benoit I."/>
            <person name="Bouzid O."/>
            <person name="Brault B."/>
            <person name="Chen Z."/>
            <person name="Choquer M."/>
            <person name="Collemare J."/>
            <person name="Cotton P."/>
            <person name="Danchin E.G."/>
            <person name="Da Silva C."/>
            <person name="Gautier A."/>
            <person name="Giraud C."/>
            <person name="Giraud T."/>
            <person name="Gonzalez C."/>
            <person name="Grossetete S."/>
            <person name="Guldener U."/>
            <person name="Henrissat B."/>
            <person name="Howlett B.J."/>
            <person name="Kodira C."/>
            <person name="Kretschmer M."/>
            <person name="Lappartient A."/>
            <person name="Leroch M."/>
            <person name="Levis C."/>
            <person name="Mauceli E."/>
            <person name="Neuveglise C."/>
            <person name="Oeser B."/>
            <person name="Pearson M."/>
            <person name="Poulain J."/>
            <person name="Poussereau N."/>
            <person name="Quesneville H."/>
            <person name="Rascle C."/>
            <person name="Schumacher J."/>
            <person name="Segurens B."/>
            <person name="Sexton A."/>
            <person name="Silva E."/>
            <person name="Sirven C."/>
            <person name="Soanes D.M."/>
            <person name="Talbot N.J."/>
            <person name="Templeton M."/>
            <person name="Yandava C."/>
            <person name="Yarden O."/>
            <person name="Zeng Q."/>
            <person name="Rollins J.A."/>
            <person name="Lebrun M.H."/>
            <person name="Dickman M."/>
        </authorList>
    </citation>
    <scope>NUCLEOTIDE SEQUENCE [LARGE SCALE GENOMIC DNA]</scope>
    <source>
        <strain evidence="2">ATCC 18683 / 1980 / Ss-1</strain>
    </source>
</reference>
<keyword evidence="2" id="KW-1185">Reference proteome</keyword>
<dbReference type="KEGG" id="ssl:SS1G_07574"/>
<dbReference type="RefSeq" id="XP_001590950.1">
    <property type="nucleotide sequence ID" value="XM_001590900.1"/>
</dbReference>
<dbReference type="Proteomes" id="UP000001312">
    <property type="component" value="Unassembled WGS sequence"/>
</dbReference>
<name>A7EQH2_SCLS1</name>
<dbReference type="InParanoid" id="A7EQH2"/>
<proteinExistence type="predicted"/>
<protein>
    <submittedName>
        <fullName evidence="1">Uncharacterized protein</fullName>
    </submittedName>
</protein>
<evidence type="ECO:0000313" key="1">
    <source>
        <dbReference type="EMBL" id="EDN91714.1"/>
    </source>
</evidence>
<dbReference type="GeneID" id="5487423"/>